<dbReference type="RefSeq" id="WP_203031682.1">
    <property type="nucleotide sequence ID" value="NZ_JAEACQ010000145.1"/>
</dbReference>
<feature type="compositionally biased region" description="Low complexity" evidence="1">
    <location>
        <begin position="745"/>
        <end position="757"/>
    </location>
</feature>
<dbReference type="PANTHER" id="PTHR45737">
    <property type="entry name" value="VON WILLEBRAND FACTOR A DOMAIN-CONTAINING PROTEIN 5A"/>
    <property type="match status" value="1"/>
</dbReference>
<feature type="domain" description="VWFA" evidence="2">
    <location>
        <begin position="323"/>
        <end position="495"/>
    </location>
</feature>
<dbReference type="PANTHER" id="PTHR45737:SF6">
    <property type="entry name" value="VON WILLEBRAND FACTOR A DOMAIN-CONTAINING PROTEIN 5A"/>
    <property type="match status" value="1"/>
</dbReference>
<name>A0A937UMA3_9ACTN</name>
<evidence type="ECO:0000313" key="4">
    <source>
        <dbReference type="EMBL" id="MBL7626642.1"/>
    </source>
</evidence>
<sequence length="881" mass="92632">MSARIDRIDSVGPIDTMGWVEPLDQRKDDGLGCLRTERGNLPLDTLDVQATLTGLAASCTLTQGFHNPHDEPLEATYIFPLPPRAAVTAMRMEADGRVVDAELKERGQARADYDAAIDAGKRASIAEEERPGVFTMRVGNILPGERVTVRLTLAGELPYEDGAATFRFPLVVAPRYVPGAPLAGEQVGDGVAPDTDAVPDASRISPPVLLPGFPNPVRLSVTVDVDPAGLPLAAVASSLHTVITERRADGLRVRLEPGERADRDFLLRLAFDGGDAVSTSLAVLPDAVSDDGDGRGEGGASPGGTFALTLLPPAGAVPARDRDVVIVLDRSGSMGGWKMVAARRAAGRIVDTLRGTDRFAVLAFDNRVDTPPLLPSGLTQASDRNRFRAVEFLGGLEARGGTELLTPLRQAARLLRDEGRDRVVVLVTDGQVGNEDQLLRELAAGLAAVRVHTVGIDRAVNEAFLRRLAGPGGRCELVESEDRLDDAMRAIHRRIDTPLVTGVRLVAPAPGAGLTIDPGSLTPTPLPDLFPGAPVVITGRYTGTPTGTVTVTGDVPAAGSEDTGSGDASFEATVPATPSANRGLTALWARARIRDLEDQYVVAKAERREHDRLETTIVETSLRFGVLSRFTAFIAVDQRVVNESGAMHRVTQPVESPSGWAAPVAAAPPVMAAPAMARLAAPMKRMSVRGRPGPAGGAPPPSPAAPPPPAGPPPLAAQPEAEYSAMSAELDVPDFLKAPPPAAAPRPGGSRPGSWSGRGAGPVPRPPAGSGTTGSAPGARTLAAFVADQLALLRGAGGQDAGARAALLAELAQRILASLPEWRRGGEPRKALDALDALHRELAVPTTERTEVERRFTLAVETLESLATPDRDRSRRPFWKR</sequence>
<evidence type="ECO:0000256" key="1">
    <source>
        <dbReference type="SAM" id="MobiDB-lite"/>
    </source>
</evidence>
<dbReference type="AlphaFoldDB" id="A0A937UMA3"/>
<dbReference type="Proteomes" id="UP000604475">
    <property type="component" value="Unassembled WGS sequence"/>
</dbReference>
<dbReference type="PROSITE" id="PS50234">
    <property type="entry name" value="VWFA"/>
    <property type="match status" value="1"/>
</dbReference>
<feature type="domain" description="VIT" evidence="3">
    <location>
        <begin position="27"/>
        <end position="155"/>
    </location>
</feature>
<dbReference type="InterPro" id="IPR002035">
    <property type="entry name" value="VWF_A"/>
</dbReference>
<dbReference type="Pfam" id="PF08487">
    <property type="entry name" value="VIT"/>
    <property type="match status" value="1"/>
</dbReference>
<dbReference type="SUPFAM" id="SSF53300">
    <property type="entry name" value="vWA-like"/>
    <property type="match status" value="1"/>
</dbReference>
<dbReference type="SMART" id="SM00609">
    <property type="entry name" value="VIT"/>
    <property type="match status" value="1"/>
</dbReference>
<dbReference type="EMBL" id="JAEACQ010000145">
    <property type="protein sequence ID" value="MBL7626642.1"/>
    <property type="molecule type" value="Genomic_DNA"/>
</dbReference>
<protein>
    <submittedName>
        <fullName evidence="4">VWA domain-containing protein</fullName>
    </submittedName>
</protein>
<evidence type="ECO:0000259" key="2">
    <source>
        <dbReference type="PROSITE" id="PS50234"/>
    </source>
</evidence>
<evidence type="ECO:0000259" key="3">
    <source>
        <dbReference type="PROSITE" id="PS51468"/>
    </source>
</evidence>
<dbReference type="InterPro" id="IPR036465">
    <property type="entry name" value="vWFA_dom_sf"/>
</dbReference>
<accession>A0A937UMA3</accession>
<dbReference type="InterPro" id="IPR013694">
    <property type="entry name" value="VIT"/>
</dbReference>
<evidence type="ECO:0000313" key="5">
    <source>
        <dbReference type="Proteomes" id="UP000604475"/>
    </source>
</evidence>
<keyword evidence="5" id="KW-1185">Reference proteome</keyword>
<comment type="caution">
    <text evidence="4">The sequence shown here is derived from an EMBL/GenBank/DDBJ whole genome shotgun (WGS) entry which is preliminary data.</text>
</comment>
<dbReference type="Gene3D" id="3.40.50.410">
    <property type="entry name" value="von Willebrand factor, type A domain"/>
    <property type="match status" value="1"/>
</dbReference>
<dbReference type="SMART" id="SM00327">
    <property type="entry name" value="VWA"/>
    <property type="match status" value="1"/>
</dbReference>
<proteinExistence type="predicted"/>
<organism evidence="4 5">
    <name type="scientific">Frankia nepalensis</name>
    <dbReference type="NCBI Taxonomy" id="1836974"/>
    <lineage>
        <taxon>Bacteria</taxon>
        <taxon>Bacillati</taxon>
        <taxon>Actinomycetota</taxon>
        <taxon>Actinomycetes</taxon>
        <taxon>Frankiales</taxon>
        <taxon>Frankiaceae</taxon>
        <taxon>Frankia</taxon>
    </lineage>
</organism>
<dbReference type="Pfam" id="PF13768">
    <property type="entry name" value="VWA_3"/>
    <property type="match status" value="1"/>
</dbReference>
<gene>
    <name evidence="4" type="ORF">I7412_05550</name>
</gene>
<reference evidence="4" key="1">
    <citation type="submission" date="2020-12" db="EMBL/GenBank/DDBJ databases">
        <title>Genomic characterization of non-nitrogen-fixing Frankia strains.</title>
        <authorList>
            <person name="Carlos-Shanley C."/>
            <person name="Guerra T."/>
            <person name="Hahn D."/>
        </authorList>
    </citation>
    <scope>NUCLEOTIDE SEQUENCE</scope>
    <source>
        <strain evidence="4">CN6</strain>
    </source>
</reference>
<feature type="region of interest" description="Disordered" evidence="1">
    <location>
        <begin position="687"/>
        <end position="776"/>
    </location>
</feature>
<feature type="compositionally biased region" description="Pro residues" evidence="1">
    <location>
        <begin position="697"/>
        <end position="716"/>
    </location>
</feature>
<dbReference type="PROSITE" id="PS51468">
    <property type="entry name" value="VIT"/>
    <property type="match status" value="1"/>
</dbReference>